<evidence type="ECO:0000313" key="3">
    <source>
        <dbReference type="Proteomes" id="UP001157017"/>
    </source>
</evidence>
<dbReference type="GO" id="GO:0016787">
    <property type="term" value="F:hydrolase activity"/>
    <property type="evidence" value="ECO:0007669"/>
    <property type="project" value="UniProtKB-KW"/>
</dbReference>
<sequence>MTADPTTARVPVGAVVLGVRTWRPDVVHHPPLVLLPGTGDTAEAWDVVAPALASARLVHAVDLRGHGASDRPGRYSIALMAGDVAALLPRLPDGQVDLVGHSLGGLVALDVAAAHPGLVRRLVLEDVGLLRPRAPAPPARPPGDLAFDWRVVEQVRPEIDDPDPRWRAVVAGVRAPALVIGGGPTSHVPQEQVADLARALPDGHLMTIEAGHLVHDVEPERFVEVVETFLTSG</sequence>
<accession>A0ABQ6JE68</accession>
<dbReference type="InterPro" id="IPR050228">
    <property type="entry name" value="Carboxylesterase_BioH"/>
</dbReference>
<comment type="caution">
    <text evidence="2">The sequence shown here is derived from an EMBL/GenBank/DDBJ whole genome shotgun (WGS) entry which is preliminary data.</text>
</comment>
<dbReference type="EMBL" id="BSUZ01000001">
    <property type="protein sequence ID" value="GMA86077.1"/>
    <property type="molecule type" value="Genomic_DNA"/>
</dbReference>
<evidence type="ECO:0000259" key="1">
    <source>
        <dbReference type="Pfam" id="PF00561"/>
    </source>
</evidence>
<proteinExistence type="predicted"/>
<keyword evidence="3" id="KW-1185">Reference proteome</keyword>
<protein>
    <submittedName>
        <fullName evidence="2">Alpha/beta hydrolase</fullName>
    </submittedName>
</protein>
<dbReference type="InterPro" id="IPR000073">
    <property type="entry name" value="AB_hydrolase_1"/>
</dbReference>
<dbReference type="PANTHER" id="PTHR43194">
    <property type="entry name" value="HYDROLASE ALPHA/BETA FOLD FAMILY"/>
    <property type="match status" value="1"/>
</dbReference>
<name>A0ABQ6JE68_9ACTN</name>
<dbReference type="Proteomes" id="UP001157017">
    <property type="component" value="Unassembled WGS sequence"/>
</dbReference>
<dbReference type="Pfam" id="PF00561">
    <property type="entry name" value="Abhydrolase_1"/>
    <property type="match status" value="1"/>
</dbReference>
<feature type="domain" description="AB hydrolase-1" evidence="1">
    <location>
        <begin position="30"/>
        <end position="156"/>
    </location>
</feature>
<evidence type="ECO:0000313" key="2">
    <source>
        <dbReference type="EMBL" id="GMA86077.1"/>
    </source>
</evidence>
<dbReference type="PRINTS" id="PR00111">
    <property type="entry name" value="ABHYDROLASE"/>
</dbReference>
<dbReference type="Gene3D" id="3.40.50.1820">
    <property type="entry name" value="alpha/beta hydrolase"/>
    <property type="match status" value="2"/>
</dbReference>
<gene>
    <name evidence="2" type="ORF">GCM10025868_13270</name>
</gene>
<dbReference type="SUPFAM" id="SSF53474">
    <property type="entry name" value="alpha/beta-Hydrolases"/>
    <property type="match status" value="1"/>
</dbReference>
<reference evidence="3" key="1">
    <citation type="journal article" date="2019" name="Int. J. Syst. Evol. Microbiol.">
        <title>The Global Catalogue of Microorganisms (GCM) 10K type strain sequencing project: providing services to taxonomists for standard genome sequencing and annotation.</title>
        <authorList>
            <consortium name="The Broad Institute Genomics Platform"/>
            <consortium name="The Broad Institute Genome Sequencing Center for Infectious Disease"/>
            <person name="Wu L."/>
            <person name="Ma J."/>
        </authorList>
    </citation>
    <scope>NUCLEOTIDE SEQUENCE [LARGE SCALE GENOMIC DNA]</scope>
    <source>
        <strain evidence="3">NBRC 108730</strain>
    </source>
</reference>
<dbReference type="PANTHER" id="PTHR43194:SF2">
    <property type="entry name" value="PEROXISOMAL MEMBRANE PROTEIN LPX1"/>
    <property type="match status" value="1"/>
</dbReference>
<organism evidence="2 3">
    <name type="scientific">Angustibacter aerolatus</name>
    <dbReference type="NCBI Taxonomy" id="1162965"/>
    <lineage>
        <taxon>Bacteria</taxon>
        <taxon>Bacillati</taxon>
        <taxon>Actinomycetota</taxon>
        <taxon>Actinomycetes</taxon>
        <taxon>Kineosporiales</taxon>
        <taxon>Kineosporiaceae</taxon>
    </lineage>
</organism>
<keyword evidence="2" id="KW-0378">Hydrolase</keyword>
<dbReference type="InterPro" id="IPR029058">
    <property type="entry name" value="AB_hydrolase_fold"/>
</dbReference>